<comment type="caution">
    <text evidence="2">The sequence shown here is derived from an EMBL/GenBank/DDBJ whole genome shotgun (WGS) entry which is preliminary data.</text>
</comment>
<proteinExistence type="predicted"/>
<feature type="region of interest" description="Disordered" evidence="1">
    <location>
        <begin position="1"/>
        <end position="95"/>
    </location>
</feature>
<evidence type="ECO:0000256" key="1">
    <source>
        <dbReference type="SAM" id="MobiDB-lite"/>
    </source>
</evidence>
<dbReference type="Proteomes" id="UP000479710">
    <property type="component" value="Unassembled WGS sequence"/>
</dbReference>
<keyword evidence="3" id="KW-1185">Reference proteome</keyword>
<feature type="compositionally biased region" description="Low complexity" evidence="1">
    <location>
        <begin position="20"/>
        <end position="55"/>
    </location>
</feature>
<gene>
    <name evidence="2" type="ORF">E2562_038791</name>
</gene>
<evidence type="ECO:0000313" key="2">
    <source>
        <dbReference type="EMBL" id="KAF0894401.1"/>
    </source>
</evidence>
<name>A0A6G1C301_9ORYZ</name>
<dbReference type="EMBL" id="SPHZ02000011">
    <property type="protein sequence ID" value="KAF0894401.1"/>
    <property type="molecule type" value="Genomic_DNA"/>
</dbReference>
<organism evidence="2 3">
    <name type="scientific">Oryza meyeriana var. granulata</name>
    <dbReference type="NCBI Taxonomy" id="110450"/>
    <lineage>
        <taxon>Eukaryota</taxon>
        <taxon>Viridiplantae</taxon>
        <taxon>Streptophyta</taxon>
        <taxon>Embryophyta</taxon>
        <taxon>Tracheophyta</taxon>
        <taxon>Spermatophyta</taxon>
        <taxon>Magnoliopsida</taxon>
        <taxon>Liliopsida</taxon>
        <taxon>Poales</taxon>
        <taxon>Poaceae</taxon>
        <taxon>BOP clade</taxon>
        <taxon>Oryzoideae</taxon>
        <taxon>Oryzeae</taxon>
        <taxon>Oryzinae</taxon>
        <taxon>Oryza</taxon>
        <taxon>Oryza meyeriana</taxon>
    </lineage>
</organism>
<dbReference type="AlphaFoldDB" id="A0A6G1C301"/>
<evidence type="ECO:0000313" key="3">
    <source>
        <dbReference type="Proteomes" id="UP000479710"/>
    </source>
</evidence>
<reference evidence="2 3" key="1">
    <citation type="submission" date="2019-11" db="EMBL/GenBank/DDBJ databases">
        <title>Whole genome sequence of Oryza granulata.</title>
        <authorList>
            <person name="Li W."/>
        </authorList>
    </citation>
    <scope>NUCLEOTIDE SEQUENCE [LARGE SCALE GENOMIC DNA]</scope>
    <source>
        <strain evidence="3">cv. Menghai</strain>
        <tissue evidence="2">Leaf</tissue>
    </source>
</reference>
<sequence>MRRSRLRRGGELSTPGEAVSGAGCAGEAYAGEGSAGSSSTGSRGRAAPARGGEQAVLDRLAPRAEGGKQRVASSDAGIEGLSAVSRTARSRSRRR</sequence>
<accession>A0A6G1C301</accession>
<protein>
    <submittedName>
        <fullName evidence="2">Uncharacterized protein</fullName>
    </submittedName>
</protein>